<comment type="caution">
    <text evidence="8">The sequence shown here is derived from an EMBL/GenBank/DDBJ whole genome shotgun (WGS) entry which is preliminary data.</text>
</comment>
<dbReference type="GO" id="GO:0046983">
    <property type="term" value="F:protein dimerization activity"/>
    <property type="evidence" value="ECO:0007669"/>
    <property type="project" value="InterPro"/>
</dbReference>
<dbReference type="GO" id="GO:0000978">
    <property type="term" value="F:RNA polymerase II cis-regulatory region sequence-specific DNA binding"/>
    <property type="evidence" value="ECO:0007669"/>
    <property type="project" value="TreeGrafter"/>
</dbReference>
<keyword evidence="5" id="KW-0539">Nucleus</keyword>
<evidence type="ECO:0000256" key="3">
    <source>
        <dbReference type="ARBA" id="ARBA00023125"/>
    </source>
</evidence>
<reference evidence="8" key="2">
    <citation type="journal article" date="2023" name="IMA Fungus">
        <title>Comparative genomic study of the Penicillium genus elucidates a diverse pangenome and 15 lateral gene transfer events.</title>
        <authorList>
            <person name="Petersen C."/>
            <person name="Sorensen T."/>
            <person name="Nielsen M.R."/>
            <person name="Sondergaard T.E."/>
            <person name="Sorensen J.L."/>
            <person name="Fitzpatrick D.A."/>
            <person name="Frisvad J.C."/>
            <person name="Nielsen K.L."/>
        </authorList>
    </citation>
    <scope>NUCLEOTIDE SEQUENCE</scope>
    <source>
        <strain evidence="8">IBT 30069</strain>
    </source>
</reference>
<evidence type="ECO:0000256" key="5">
    <source>
        <dbReference type="ARBA" id="ARBA00023242"/>
    </source>
</evidence>
<dbReference type="PANTHER" id="PTHR15741">
    <property type="entry name" value="BASIC HELIX-LOOP-HELIX ZIP TRANSCRIPTION FACTOR"/>
    <property type="match status" value="1"/>
</dbReference>
<dbReference type="PROSITE" id="PS50888">
    <property type="entry name" value="BHLH"/>
    <property type="match status" value="1"/>
</dbReference>
<dbReference type="InterPro" id="IPR036638">
    <property type="entry name" value="HLH_DNA-bd_sf"/>
</dbReference>
<dbReference type="InterPro" id="IPR052207">
    <property type="entry name" value="Max-like/E-box_TFs"/>
</dbReference>
<comment type="subcellular location">
    <subcellularLocation>
        <location evidence="1">Nucleus</location>
    </subcellularLocation>
</comment>
<dbReference type="InterPro" id="IPR011598">
    <property type="entry name" value="bHLH_dom"/>
</dbReference>
<feature type="compositionally biased region" description="Polar residues" evidence="6">
    <location>
        <begin position="130"/>
        <end position="143"/>
    </location>
</feature>
<keyword evidence="3" id="KW-0238">DNA-binding</keyword>
<dbReference type="OrthoDB" id="5778525at2759"/>
<dbReference type="SUPFAM" id="SSF47459">
    <property type="entry name" value="HLH, helix-loop-helix DNA-binding domain"/>
    <property type="match status" value="1"/>
</dbReference>
<dbReference type="EMBL" id="JAPQKH010000007">
    <property type="protein sequence ID" value="KAJ5088028.1"/>
    <property type="molecule type" value="Genomic_DNA"/>
</dbReference>
<keyword evidence="9" id="KW-1185">Reference proteome</keyword>
<reference evidence="8" key="1">
    <citation type="submission" date="2022-11" db="EMBL/GenBank/DDBJ databases">
        <authorList>
            <person name="Petersen C."/>
        </authorList>
    </citation>
    <scope>NUCLEOTIDE SEQUENCE</scope>
    <source>
        <strain evidence="8">IBT 30069</strain>
    </source>
</reference>
<dbReference type="CDD" id="cd11404">
    <property type="entry name" value="bHLHzip_Mlx_like"/>
    <property type="match status" value="1"/>
</dbReference>
<sequence length="228" mass="25619">MSTDHLISQPHHSSKGCSSGHNGTRHYTKKRASIQSVGEELQWGSDPSFCYHGFSSPIGTWTEDRLARNLLRDMACMCSGIDIIDGSLDIKALQHPVNYLFETRNPILFNDEQLESIKQRDNQPRKTPLAMSTSPVVQTPTTIKTEDAEPPSKKRKCTQRPGQSLCHCRSEKKRREAIGQGYQDLCRAVPGLEGSNFTRKYVLDEAAKYIESLLKGNNELSQQLEALQ</sequence>
<evidence type="ECO:0000256" key="4">
    <source>
        <dbReference type="ARBA" id="ARBA00023163"/>
    </source>
</evidence>
<dbReference type="PANTHER" id="PTHR15741:SF27">
    <property type="entry name" value="TRANSCRIPTION FACTOR AP-4"/>
    <property type="match status" value="1"/>
</dbReference>
<dbReference type="AlphaFoldDB" id="A0A9W9EU73"/>
<evidence type="ECO:0000313" key="9">
    <source>
        <dbReference type="Proteomes" id="UP001149165"/>
    </source>
</evidence>
<evidence type="ECO:0000259" key="7">
    <source>
        <dbReference type="PROSITE" id="PS50888"/>
    </source>
</evidence>
<feature type="domain" description="BHLH" evidence="7">
    <location>
        <begin position="162"/>
        <end position="213"/>
    </location>
</feature>
<accession>A0A9W9EU73</accession>
<evidence type="ECO:0000256" key="2">
    <source>
        <dbReference type="ARBA" id="ARBA00023015"/>
    </source>
</evidence>
<gene>
    <name evidence="8" type="ORF">N7456_011644</name>
</gene>
<proteinExistence type="predicted"/>
<keyword evidence="4" id="KW-0804">Transcription</keyword>
<name>A0A9W9EU73_9EURO</name>
<protein>
    <recommendedName>
        <fullName evidence="7">BHLH domain-containing protein</fullName>
    </recommendedName>
</protein>
<evidence type="ECO:0000256" key="1">
    <source>
        <dbReference type="ARBA" id="ARBA00004123"/>
    </source>
</evidence>
<feature type="region of interest" description="Disordered" evidence="6">
    <location>
        <begin position="118"/>
        <end position="160"/>
    </location>
</feature>
<dbReference type="GO" id="GO:0005634">
    <property type="term" value="C:nucleus"/>
    <property type="evidence" value="ECO:0007669"/>
    <property type="project" value="UniProtKB-SubCell"/>
</dbReference>
<evidence type="ECO:0000313" key="8">
    <source>
        <dbReference type="EMBL" id="KAJ5088028.1"/>
    </source>
</evidence>
<organism evidence="8 9">
    <name type="scientific">Penicillium angulare</name>
    <dbReference type="NCBI Taxonomy" id="116970"/>
    <lineage>
        <taxon>Eukaryota</taxon>
        <taxon>Fungi</taxon>
        <taxon>Dikarya</taxon>
        <taxon>Ascomycota</taxon>
        <taxon>Pezizomycotina</taxon>
        <taxon>Eurotiomycetes</taxon>
        <taxon>Eurotiomycetidae</taxon>
        <taxon>Eurotiales</taxon>
        <taxon>Aspergillaceae</taxon>
        <taxon>Penicillium</taxon>
    </lineage>
</organism>
<dbReference type="Gene3D" id="4.10.280.10">
    <property type="entry name" value="Helix-loop-helix DNA-binding domain"/>
    <property type="match status" value="1"/>
</dbReference>
<dbReference type="Proteomes" id="UP001149165">
    <property type="component" value="Unassembled WGS sequence"/>
</dbReference>
<evidence type="ECO:0000256" key="6">
    <source>
        <dbReference type="SAM" id="MobiDB-lite"/>
    </source>
</evidence>
<feature type="region of interest" description="Disordered" evidence="6">
    <location>
        <begin position="1"/>
        <end position="25"/>
    </location>
</feature>
<keyword evidence="2" id="KW-0805">Transcription regulation</keyword>
<dbReference type="GO" id="GO:0000981">
    <property type="term" value="F:DNA-binding transcription factor activity, RNA polymerase II-specific"/>
    <property type="evidence" value="ECO:0007669"/>
    <property type="project" value="TreeGrafter"/>
</dbReference>